<comment type="caution">
    <text evidence="2">The sequence shown here is derived from an EMBL/GenBank/DDBJ whole genome shotgun (WGS) entry which is preliminary data.</text>
</comment>
<dbReference type="EMBL" id="JAATLM010000001">
    <property type="protein sequence ID" value="NIZ69318.1"/>
    <property type="molecule type" value="Genomic_DNA"/>
</dbReference>
<evidence type="ECO:0000313" key="2">
    <source>
        <dbReference type="EMBL" id="NIZ69318.1"/>
    </source>
</evidence>
<dbReference type="InterPro" id="IPR003959">
    <property type="entry name" value="ATPase_AAA_core"/>
</dbReference>
<evidence type="ECO:0000259" key="1">
    <source>
        <dbReference type="SMART" id="SM00382"/>
    </source>
</evidence>
<name>A0A968GF21_9SPIO</name>
<sequence length="235" mass="27095">MQFFSTLEKIEHFCDTCQERTLHYRFASQVAPFCAICSDRLATADQQQQRELSYQRFKQSLLSETSVELEHVELTRKEGKQEVITYAHQIACNSQNCTTKPNLLLFGSVGTGKTTHALYVALYAYQKLGIKAQYVKSYALVANIQPYLNSAMLIIDELHKAIRLYGEKPSEQDKTELYKLVEHRRNRKLPTIFISNYDKDGLLPSLGEELYDRISDKHKTIGVHFCGESYRQIIV</sequence>
<evidence type="ECO:0000313" key="3">
    <source>
        <dbReference type="Proteomes" id="UP000778951"/>
    </source>
</evidence>
<protein>
    <submittedName>
        <fullName evidence="2">ATP-binding protein</fullName>
    </submittedName>
</protein>
<dbReference type="SMART" id="SM00382">
    <property type="entry name" value="AAA"/>
    <property type="match status" value="1"/>
</dbReference>
<dbReference type="Gene3D" id="3.40.50.300">
    <property type="entry name" value="P-loop containing nucleotide triphosphate hydrolases"/>
    <property type="match status" value="1"/>
</dbReference>
<dbReference type="GO" id="GO:0005524">
    <property type="term" value="F:ATP binding"/>
    <property type="evidence" value="ECO:0007669"/>
    <property type="project" value="UniProtKB-KW"/>
</dbReference>
<dbReference type="GO" id="GO:0016887">
    <property type="term" value="F:ATP hydrolysis activity"/>
    <property type="evidence" value="ECO:0007669"/>
    <property type="project" value="InterPro"/>
</dbReference>
<proteinExistence type="predicted"/>
<dbReference type="SUPFAM" id="SSF52540">
    <property type="entry name" value="P-loop containing nucleoside triphosphate hydrolases"/>
    <property type="match status" value="1"/>
</dbReference>
<keyword evidence="2" id="KW-0547">Nucleotide-binding</keyword>
<dbReference type="InterPro" id="IPR027417">
    <property type="entry name" value="P-loop_NTPase"/>
</dbReference>
<keyword evidence="3" id="KW-1185">Reference proteome</keyword>
<gene>
    <name evidence="2" type="ORF">HCT48_03700</name>
</gene>
<reference evidence="2" key="1">
    <citation type="submission" date="2020-03" db="EMBL/GenBank/DDBJ databases">
        <title>Spirochaetal bacteria isolated from arthropods constitute a novel genus Entomospira genus novum within the order Spirochaetales.</title>
        <authorList>
            <person name="Grana-Miraglia L."/>
            <person name="Sikutova S."/>
            <person name="Fingerle V."/>
            <person name="Sing A."/>
            <person name="Castillo-Ramirez S."/>
            <person name="Margos G."/>
            <person name="Rudolf I."/>
        </authorList>
    </citation>
    <scope>NUCLEOTIDE SEQUENCE</scope>
    <source>
        <strain evidence="2">BR149</strain>
    </source>
</reference>
<dbReference type="InterPro" id="IPR003593">
    <property type="entry name" value="AAA+_ATPase"/>
</dbReference>
<accession>A0A968GF21</accession>
<dbReference type="Proteomes" id="UP000778951">
    <property type="component" value="Unassembled WGS sequence"/>
</dbReference>
<dbReference type="RefSeq" id="WP_167695412.1">
    <property type="nucleotide sequence ID" value="NZ_CP118181.1"/>
</dbReference>
<keyword evidence="2" id="KW-0067">ATP-binding</keyword>
<organism evidence="2 3">
    <name type="scientific">Entomospira culicis</name>
    <dbReference type="NCBI Taxonomy" id="2719989"/>
    <lineage>
        <taxon>Bacteria</taxon>
        <taxon>Pseudomonadati</taxon>
        <taxon>Spirochaetota</taxon>
        <taxon>Spirochaetia</taxon>
        <taxon>Spirochaetales</taxon>
        <taxon>Spirochaetaceae</taxon>
        <taxon>Entomospira</taxon>
    </lineage>
</organism>
<feature type="domain" description="AAA+ ATPase" evidence="1">
    <location>
        <begin position="99"/>
        <end position="216"/>
    </location>
</feature>
<dbReference type="AlphaFoldDB" id="A0A968GF21"/>
<dbReference type="CDD" id="cd00009">
    <property type="entry name" value="AAA"/>
    <property type="match status" value="1"/>
</dbReference>
<dbReference type="Pfam" id="PF00004">
    <property type="entry name" value="AAA"/>
    <property type="match status" value="1"/>
</dbReference>